<feature type="region of interest" description="Disordered" evidence="1">
    <location>
        <begin position="1"/>
        <end position="32"/>
    </location>
</feature>
<evidence type="ECO:0000256" key="1">
    <source>
        <dbReference type="SAM" id="MobiDB-lite"/>
    </source>
</evidence>
<dbReference type="EMBL" id="AWUE01021471">
    <property type="protein sequence ID" value="OMO62120.1"/>
    <property type="molecule type" value="Genomic_DNA"/>
</dbReference>
<name>A0A1R3GVU5_9ROSI</name>
<evidence type="ECO:0000313" key="3">
    <source>
        <dbReference type="Proteomes" id="UP000187203"/>
    </source>
</evidence>
<protein>
    <submittedName>
        <fullName evidence="2">Uncharacterized protein</fullName>
    </submittedName>
</protein>
<keyword evidence="3" id="KW-1185">Reference proteome</keyword>
<comment type="caution">
    <text evidence="2">The sequence shown here is derived from an EMBL/GenBank/DDBJ whole genome shotgun (WGS) entry which is preliminary data.</text>
</comment>
<gene>
    <name evidence="2" type="ORF">COLO4_33216</name>
</gene>
<dbReference type="Proteomes" id="UP000187203">
    <property type="component" value="Unassembled WGS sequence"/>
</dbReference>
<proteinExistence type="predicted"/>
<dbReference type="AlphaFoldDB" id="A0A1R3GVU5"/>
<organism evidence="2 3">
    <name type="scientific">Corchorus olitorius</name>
    <dbReference type="NCBI Taxonomy" id="93759"/>
    <lineage>
        <taxon>Eukaryota</taxon>
        <taxon>Viridiplantae</taxon>
        <taxon>Streptophyta</taxon>
        <taxon>Embryophyta</taxon>
        <taxon>Tracheophyta</taxon>
        <taxon>Spermatophyta</taxon>
        <taxon>Magnoliopsida</taxon>
        <taxon>eudicotyledons</taxon>
        <taxon>Gunneridae</taxon>
        <taxon>Pentapetalae</taxon>
        <taxon>rosids</taxon>
        <taxon>malvids</taxon>
        <taxon>Malvales</taxon>
        <taxon>Malvaceae</taxon>
        <taxon>Grewioideae</taxon>
        <taxon>Apeibeae</taxon>
        <taxon>Corchorus</taxon>
    </lineage>
</organism>
<sequence>MDIERNNGVEDFEKREGGSGIKKDKEKGTGLD</sequence>
<evidence type="ECO:0000313" key="2">
    <source>
        <dbReference type="EMBL" id="OMO62120.1"/>
    </source>
</evidence>
<accession>A0A1R3GVU5</accession>
<reference evidence="3" key="1">
    <citation type="submission" date="2013-09" db="EMBL/GenBank/DDBJ databases">
        <title>Corchorus olitorius genome sequencing.</title>
        <authorList>
            <person name="Alam M."/>
            <person name="Haque M.S."/>
            <person name="Islam M.S."/>
            <person name="Emdad E.M."/>
            <person name="Islam M.M."/>
            <person name="Ahmed B."/>
            <person name="Halim A."/>
            <person name="Hossen Q.M.M."/>
            <person name="Hossain M.Z."/>
            <person name="Ahmed R."/>
            <person name="Khan M.M."/>
            <person name="Islam R."/>
            <person name="Rashid M.M."/>
            <person name="Khan S.A."/>
            <person name="Rahman M.S."/>
            <person name="Alam M."/>
            <person name="Yahiya A.S."/>
            <person name="Khan M.S."/>
            <person name="Azam M.S."/>
            <person name="Haque T."/>
            <person name="Lashkar M.Z.H."/>
            <person name="Akhand A.I."/>
            <person name="Morshed G."/>
            <person name="Roy S."/>
            <person name="Uddin K.S."/>
            <person name="Rabeya T."/>
            <person name="Hossain A.S."/>
            <person name="Chowdhury A."/>
            <person name="Snigdha A.R."/>
            <person name="Mortoza M.S."/>
            <person name="Matin S.A."/>
            <person name="Hoque S.M.E."/>
            <person name="Islam M.K."/>
            <person name="Roy D.K."/>
            <person name="Haider R."/>
            <person name="Moosa M.M."/>
            <person name="Elias S.M."/>
            <person name="Hasan A.M."/>
            <person name="Jahan S."/>
            <person name="Shafiuddin M."/>
            <person name="Mahmood N."/>
            <person name="Shommy N.S."/>
        </authorList>
    </citation>
    <scope>NUCLEOTIDE SEQUENCE [LARGE SCALE GENOMIC DNA]</scope>
    <source>
        <strain evidence="3">cv. O-4</strain>
    </source>
</reference>